<comment type="similarity">
    <text evidence="1">Belongs to the peptidase A1 family.</text>
</comment>
<proteinExistence type="inferred from homology"/>
<keyword evidence="5" id="KW-1185">Reference proteome</keyword>
<dbReference type="GeneID" id="39590297"/>
<evidence type="ECO:0000256" key="1">
    <source>
        <dbReference type="ARBA" id="ARBA00007447"/>
    </source>
</evidence>
<evidence type="ECO:0000256" key="2">
    <source>
        <dbReference type="SAM" id="SignalP"/>
    </source>
</evidence>
<dbReference type="OrthoDB" id="771136at2759"/>
<dbReference type="PRINTS" id="PR00792">
    <property type="entry name" value="PEPSIN"/>
</dbReference>
<protein>
    <recommendedName>
        <fullName evidence="3">Peptidase A1 domain-containing protein</fullName>
    </recommendedName>
</protein>
<accession>A0A427XZK3</accession>
<dbReference type="PROSITE" id="PS51767">
    <property type="entry name" value="PEPTIDASE_A1"/>
    <property type="match status" value="1"/>
</dbReference>
<dbReference type="GO" id="GO:0004190">
    <property type="term" value="F:aspartic-type endopeptidase activity"/>
    <property type="evidence" value="ECO:0007669"/>
    <property type="project" value="InterPro"/>
</dbReference>
<feature type="domain" description="Peptidase A1" evidence="3">
    <location>
        <begin position="54"/>
        <end position="360"/>
    </location>
</feature>
<organism evidence="4 5">
    <name type="scientific">Apiotrichum porosum</name>
    <dbReference type="NCBI Taxonomy" id="105984"/>
    <lineage>
        <taxon>Eukaryota</taxon>
        <taxon>Fungi</taxon>
        <taxon>Dikarya</taxon>
        <taxon>Basidiomycota</taxon>
        <taxon>Agaricomycotina</taxon>
        <taxon>Tremellomycetes</taxon>
        <taxon>Trichosporonales</taxon>
        <taxon>Trichosporonaceae</taxon>
        <taxon>Apiotrichum</taxon>
    </lineage>
</organism>
<evidence type="ECO:0000313" key="5">
    <source>
        <dbReference type="Proteomes" id="UP000279236"/>
    </source>
</evidence>
<dbReference type="InterPro" id="IPR034164">
    <property type="entry name" value="Pepsin-like_dom"/>
</dbReference>
<dbReference type="Pfam" id="PF00026">
    <property type="entry name" value="Asp"/>
    <property type="match status" value="1"/>
</dbReference>
<dbReference type="RefSeq" id="XP_028477690.1">
    <property type="nucleotide sequence ID" value="XM_028621238.1"/>
</dbReference>
<dbReference type="InterPro" id="IPR021109">
    <property type="entry name" value="Peptidase_aspartic_dom_sf"/>
</dbReference>
<gene>
    <name evidence="4" type="ORF">EHS24_005754</name>
</gene>
<dbReference type="InterPro" id="IPR001461">
    <property type="entry name" value="Aspartic_peptidase_A1"/>
</dbReference>
<dbReference type="PANTHER" id="PTHR47966">
    <property type="entry name" value="BETA-SITE APP-CLEAVING ENZYME, ISOFORM A-RELATED"/>
    <property type="match status" value="1"/>
</dbReference>
<evidence type="ECO:0000259" key="3">
    <source>
        <dbReference type="PROSITE" id="PS51767"/>
    </source>
</evidence>
<dbReference type="AlphaFoldDB" id="A0A427XZK3"/>
<dbReference type="PANTHER" id="PTHR47966:SF51">
    <property type="entry name" value="BETA-SITE APP-CLEAVING ENZYME, ISOFORM A-RELATED"/>
    <property type="match status" value="1"/>
</dbReference>
<evidence type="ECO:0000313" key="4">
    <source>
        <dbReference type="EMBL" id="RSH84242.1"/>
    </source>
</evidence>
<feature type="chain" id="PRO_5019567159" description="Peptidase A1 domain-containing protein" evidence="2">
    <location>
        <begin position="16"/>
        <end position="411"/>
    </location>
</feature>
<dbReference type="GO" id="GO:0006508">
    <property type="term" value="P:proteolysis"/>
    <property type="evidence" value="ECO:0007669"/>
    <property type="project" value="InterPro"/>
</dbReference>
<dbReference type="STRING" id="105984.A0A427XZK3"/>
<dbReference type="EMBL" id="RSCE01000003">
    <property type="protein sequence ID" value="RSH84242.1"/>
    <property type="molecule type" value="Genomic_DNA"/>
</dbReference>
<dbReference type="CDD" id="cd05471">
    <property type="entry name" value="pepsin_like"/>
    <property type="match status" value="1"/>
</dbReference>
<keyword evidence="2" id="KW-0732">Signal</keyword>
<dbReference type="Proteomes" id="UP000279236">
    <property type="component" value="Unassembled WGS sequence"/>
</dbReference>
<dbReference type="SUPFAM" id="SSF50630">
    <property type="entry name" value="Acid proteases"/>
    <property type="match status" value="1"/>
</dbReference>
<sequence>MLTALLLALATGAAAVPTTAGPVHIELRHHVDHSPGLVSREDSSLRLSAASDLYSIPFIIGTPPQNVAVIVSTGVSDLWLRTGASFQSSKSSSFVSHGANGTTPAETATFVTVVGTATGTNSTDRVTVAGVTTSQSFGLVEGPFPGVKDTSIAGVMGFGAAPQLGTPLWSDLAASWAVREFGLYLSGLGSGMTLGGTDTSKYSGSLTYVPVVNVSRLAWGWNGATWIVPLQEFSIAGRSTNLMDHIAMIDPGVSVIYGEPGAVAAFYDQIKGSQQGANGTYTVPCDDIQAEFKIGGVSFPISSSDLVKGKSGQCTGAVVARDTSDMLGGRSWVLGTPFIKSVYTSFKSNDDGSAQSVGLASLNSAVNVASVAGAAATPGATAGTNNAKVSGGLHLVPAALVWGLGLLLAML</sequence>
<feature type="signal peptide" evidence="2">
    <location>
        <begin position="1"/>
        <end position="15"/>
    </location>
</feature>
<name>A0A427XZK3_9TREE</name>
<comment type="caution">
    <text evidence="4">The sequence shown here is derived from an EMBL/GenBank/DDBJ whole genome shotgun (WGS) entry which is preliminary data.</text>
</comment>
<dbReference type="InterPro" id="IPR033121">
    <property type="entry name" value="PEPTIDASE_A1"/>
</dbReference>
<dbReference type="Gene3D" id="2.40.70.10">
    <property type="entry name" value="Acid Proteases"/>
    <property type="match status" value="2"/>
</dbReference>
<reference evidence="4 5" key="1">
    <citation type="submission" date="2018-11" db="EMBL/GenBank/DDBJ databases">
        <title>Genome sequence of Apiotrichum porosum DSM 27194.</title>
        <authorList>
            <person name="Aliyu H."/>
            <person name="Gorte O."/>
            <person name="Ochsenreither K."/>
        </authorList>
    </citation>
    <scope>NUCLEOTIDE SEQUENCE [LARGE SCALE GENOMIC DNA]</scope>
    <source>
        <strain evidence="4 5">DSM 27194</strain>
    </source>
</reference>